<dbReference type="RefSeq" id="XP_005717722.1">
    <property type="nucleotide sequence ID" value="XM_005717665.1"/>
</dbReference>
<dbReference type="KEGG" id="ccp:CHC_T00010233001"/>
<dbReference type="PROSITE" id="PS51195">
    <property type="entry name" value="Q_MOTIF"/>
    <property type="match status" value="1"/>
</dbReference>
<feature type="domain" description="DEAD-box RNA helicase Q" evidence="14">
    <location>
        <begin position="123"/>
        <end position="151"/>
    </location>
</feature>
<evidence type="ECO:0000256" key="8">
    <source>
        <dbReference type="PROSITE-ProRule" id="PRU00552"/>
    </source>
</evidence>
<evidence type="ECO:0000256" key="10">
    <source>
        <dbReference type="RuleBase" id="RU365068"/>
    </source>
</evidence>
<dbReference type="FunFam" id="3.40.50.300:FF:000379">
    <property type="entry name" value="RNA helicase"/>
    <property type="match status" value="1"/>
</dbReference>
<dbReference type="GO" id="GO:0005524">
    <property type="term" value="F:ATP binding"/>
    <property type="evidence" value="ECO:0007669"/>
    <property type="project" value="UniProtKB-UniRule"/>
</dbReference>
<dbReference type="InterPro" id="IPR014001">
    <property type="entry name" value="Helicase_ATP-bd"/>
</dbReference>
<feature type="domain" description="Helicase ATP-binding" evidence="12">
    <location>
        <begin position="154"/>
        <end position="329"/>
    </location>
</feature>
<keyword evidence="2 9" id="KW-0378">Hydrolase</keyword>
<dbReference type="OMA" id="LMEFHSQ"/>
<feature type="compositionally biased region" description="Polar residues" evidence="11">
    <location>
        <begin position="603"/>
        <end position="612"/>
    </location>
</feature>
<evidence type="ECO:0000256" key="4">
    <source>
        <dbReference type="ARBA" id="ARBA00022840"/>
    </source>
</evidence>
<keyword evidence="1 9" id="KW-0547">Nucleotide-binding</keyword>
<dbReference type="PROSITE" id="PS51194">
    <property type="entry name" value="HELICASE_CTER"/>
    <property type="match status" value="1"/>
</dbReference>
<dbReference type="Gene3D" id="3.40.50.300">
    <property type="entry name" value="P-loop containing nucleotide triphosphate hydrolases"/>
    <property type="match status" value="2"/>
</dbReference>
<organism evidence="15 16">
    <name type="scientific">Chondrus crispus</name>
    <name type="common">Carrageen Irish moss</name>
    <name type="synonym">Polymorpha crispa</name>
    <dbReference type="NCBI Taxonomy" id="2769"/>
    <lineage>
        <taxon>Eukaryota</taxon>
        <taxon>Rhodophyta</taxon>
        <taxon>Florideophyceae</taxon>
        <taxon>Rhodymeniophycidae</taxon>
        <taxon>Gigartinales</taxon>
        <taxon>Gigartinaceae</taxon>
        <taxon>Chondrus</taxon>
    </lineage>
</organism>
<dbReference type="Pfam" id="PF00271">
    <property type="entry name" value="Helicase_C"/>
    <property type="match status" value="1"/>
</dbReference>
<evidence type="ECO:0000259" key="14">
    <source>
        <dbReference type="PROSITE" id="PS51195"/>
    </source>
</evidence>
<dbReference type="PROSITE" id="PS51192">
    <property type="entry name" value="HELICASE_ATP_BIND_1"/>
    <property type="match status" value="1"/>
</dbReference>
<dbReference type="InterPro" id="IPR011545">
    <property type="entry name" value="DEAD/DEAH_box_helicase_dom"/>
</dbReference>
<gene>
    <name evidence="15" type="ORF">CHC_T00010233001</name>
</gene>
<dbReference type="AlphaFoldDB" id="R7QK49"/>
<evidence type="ECO:0000256" key="2">
    <source>
        <dbReference type="ARBA" id="ARBA00022801"/>
    </source>
</evidence>
<evidence type="ECO:0000313" key="16">
    <source>
        <dbReference type="Proteomes" id="UP000012073"/>
    </source>
</evidence>
<dbReference type="InterPro" id="IPR025313">
    <property type="entry name" value="SPB4-like_CTE"/>
</dbReference>
<keyword evidence="3 9" id="KW-0347">Helicase</keyword>
<evidence type="ECO:0000256" key="1">
    <source>
        <dbReference type="ARBA" id="ARBA00022741"/>
    </source>
</evidence>
<dbReference type="EC" id="3.6.4.13" evidence="10"/>
<keyword evidence="16" id="KW-1185">Reference proteome</keyword>
<dbReference type="GeneID" id="17325440"/>
<dbReference type="SMART" id="SM01178">
    <property type="entry name" value="DUF4217"/>
    <property type="match status" value="1"/>
</dbReference>
<dbReference type="InterPro" id="IPR001650">
    <property type="entry name" value="Helicase_C-like"/>
</dbReference>
<dbReference type="OrthoDB" id="10259640at2759"/>
<comment type="similarity">
    <text evidence="6">Belongs to the DEAD box helicase family. DDX18/HAS1 subfamily.</text>
</comment>
<feature type="compositionally biased region" description="Basic and acidic residues" evidence="11">
    <location>
        <begin position="75"/>
        <end position="93"/>
    </location>
</feature>
<dbReference type="Pfam" id="PF00270">
    <property type="entry name" value="DEAD"/>
    <property type="match status" value="1"/>
</dbReference>
<accession>R7QK49</accession>
<dbReference type="Gramene" id="CDF37851">
    <property type="protein sequence ID" value="CDF37851"/>
    <property type="gene ID" value="CHC_T00010233001"/>
</dbReference>
<dbReference type="CDD" id="cd18787">
    <property type="entry name" value="SF2_C_DEAD"/>
    <property type="match status" value="1"/>
</dbReference>
<evidence type="ECO:0000256" key="7">
    <source>
        <dbReference type="ARBA" id="ARBA00047984"/>
    </source>
</evidence>
<evidence type="ECO:0000256" key="3">
    <source>
        <dbReference type="ARBA" id="ARBA00022806"/>
    </source>
</evidence>
<dbReference type="GO" id="GO:0003724">
    <property type="term" value="F:RNA helicase activity"/>
    <property type="evidence" value="ECO:0007669"/>
    <property type="project" value="UniProtKB-EC"/>
</dbReference>
<dbReference type="SMART" id="SM00487">
    <property type="entry name" value="DEXDc"/>
    <property type="match status" value="1"/>
</dbReference>
<evidence type="ECO:0000256" key="5">
    <source>
        <dbReference type="ARBA" id="ARBA00022884"/>
    </source>
</evidence>
<feature type="domain" description="Helicase C-terminal" evidence="13">
    <location>
        <begin position="343"/>
        <end position="513"/>
    </location>
</feature>
<dbReference type="InterPro" id="IPR000629">
    <property type="entry name" value="RNA-helicase_DEAD-box_CS"/>
</dbReference>
<feature type="region of interest" description="Disordered" evidence="11">
    <location>
        <begin position="1"/>
        <end position="110"/>
    </location>
</feature>
<feature type="compositionally biased region" description="Basic and acidic residues" evidence="11">
    <location>
        <begin position="616"/>
        <end position="627"/>
    </location>
</feature>
<feature type="region of interest" description="Disordered" evidence="11">
    <location>
        <begin position="603"/>
        <end position="627"/>
    </location>
</feature>
<evidence type="ECO:0000259" key="13">
    <source>
        <dbReference type="PROSITE" id="PS51194"/>
    </source>
</evidence>
<reference evidence="16" key="1">
    <citation type="journal article" date="2013" name="Proc. Natl. Acad. Sci. U.S.A.">
        <title>Genome structure and metabolic features in the red seaweed Chondrus crispus shed light on evolution of the Archaeplastida.</title>
        <authorList>
            <person name="Collen J."/>
            <person name="Porcel B."/>
            <person name="Carre W."/>
            <person name="Ball S.G."/>
            <person name="Chaparro C."/>
            <person name="Tonon T."/>
            <person name="Barbeyron T."/>
            <person name="Michel G."/>
            <person name="Noel B."/>
            <person name="Valentin K."/>
            <person name="Elias M."/>
            <person name="Artiguenave F."/>
            <person name="Arun A."/>
            <person name="Aury J.M."/>
            <person name="Barbosa-Neto J.F."/>
            <person name="Bothwell J.H."/>
            <person name="Bouget F.Y."/>
            <person name="Brillet L."/>
            <person name="Cabello-Hurtado F."/>
            <person name="Capella-Gutierrez S."/>
            <person name="Charrier B."/>
            <person name="Cladiere L."/>
            <person name="Cock J.M."/>
            <person name="Coelho S.M."/>
            <person name="Colleoni C."/>
            <person name="Czjzek M."/>
            <person name="Da Silva C."/>
            <person name="Delage L."/>
            <person name="Denoeud F."/>
            <person name="Deschamps P."/>
            <person name="Dittami S.M."/>
            <person name="Gabaldon T."/>
            <person name="Gachon C.M."/>
            <person name="Groisillier A."/>
            <person name="Herve C."/>
            <person name="Jabbari K."/>
            <person name="Katinka M."/>
            <person name="Kloareg B."/>
            <person name="Kowalczyk N."/>
            <person name="Labadie K."/>
            <person name="Leblanc C."/>
            <person name="Lopez P.J."/>
            <person name="McLachlan D.H."/>
            <person name="Meslet-Cladiere L."/>
            <person name="Moustafa A."/>
            <person name="Nehr Z."/>
            <person name="Nyvall Collen P."/>
            <person name="Panaud O."/>
            <person name="Partensky F."/>
            <person name="Poulain J."/>
            <person name="Rensing S.A."/>
            <person name="Rousvoal S."/>
            <person name="Samson G."/>
            <person name="Symeonidi A."/>
            <person name="Weissenbach J."/>
            <person name="Zambounis A."/>
            <person name="Wincker P."/>
            <person name="Boyen C."/>
        </authorList>
    </citation>
    <scope>NUCLEOTIDE SEQUENCE [LARGE SCALE GENOMIC DNA]</scope>
    <source>
        <strain evidence="16">cv. Stackhouse</strain>
    </source>
</reference>
<evidence type="ECO:0000259" key="12">
    <source>
        <dbReference type="PROSITE" id="PS51192"/>
    </source>
</evidence>
<dbReference type="Pfam" id="PF13959">
    <property type="entry name" value="CTE_SPB4"/>
    <property type="match status" value="1"/>
</dbReference>
<comment type="function">
    <text evidence="10">RNA helicase.</text>
</comment>
<protein>
    <recommendedName>
        <fullName evidence="10">ATP-dependent RNA helicase</fullName>
        <ecNumber evidence="10">3.6.4.13</ecNumber>
    </recommendedName>
</protein>
<dbReference type="CDD" id="cd17942">
    <property type="entry name" value="DEADc_DDX18"/>
    <property type="match status" value="1"/>
</dbReference>
<sequence length="627" mass="70181">MPSQKQVKPDSGKTRKRKRKSINKDRQPEDDVPAATAAVDMTENIPNVAHQLPEKDAAGSKRRKKAVKSADAPGEESKNIDDDHSQAEEDRVQAKPQPKKQSKMQVDEVKEDDIATDGVLTKRRFDELNLSEKTIHALKDMTFERMTEVQARCIPHGMAGRDVLGAARTGSGKTLAFVIPVIELLSKVKWTNRHGTGAVVISPTRELALQIYGVVADICKYHSQTYGICMGGANRKMEADKLQKGVAILVATPGRLLDHLQNTPGFVHKNLAVLVIDEADRCLEIGFEEEMHQIIKTLPKKRQTMLFSATQTTKVEDLVRVSFKNKPVYVGVHDKGEVSTVSGLEQGFVIVPSENRFILLYTFLRRNLKKKIIVFMSSCNAVKFYYELLNHVDIPVLDLYGRQKQNKRTTTFYKFCKAEKAILICTDVAARGLDIPAVDWIIQFDPPDEPKEYIHRVGRTARGVNAKGKALLFLLPSEMGFLRHLKAARVPLNEYEFPEKKMAKVQPQLEKLIGENYALNRSAKDGYRSYLQSYASHGMKNIFNVHELDLNAVAASFCFDNPPRVNLNMMGSAKAPRRRGGGGGVGQGYKNNDKLRGVIRQRNTGHAFSASNPYGKRGDSDARQFTH</sequence>
<evidence type="ECO:0000313" key="15">
    <source>
        <dbReference type="EMBL" id="CDF37851.1"/>
    </source>
</evidence>
<dbReference type="SMART" id="SM00490">
    <property type="entry name" value="HELICc"/>
    <property type="match status" value="1"/>
</dbReference>
<comment type="catalytic activity">
    <reaction evidence="7 10">
        <text>ATP + H2O = ADP + phosphate + H(+)</text>
        <dbReference type="Rhea" id="RHEA:13065"/>
        <dbReference type="ChEBI" id="CHEBI:15377"/>
        <dbReference type="ChEBI" id="CHEBI:15378"/>
        <dbReference type="ChEBI" id="CHEBI:30616"/>
        <dbReference type="ChEBI" id="CHEBI:43474"/>
        <dbReference type="ChEBI" id="CHEBI:456216"/>
        <dbReference type="EC" id="3.6.4.13"/>
    </reaction>
</comment>
<dbReference type="EMBL" id="HG001880">
    <property type="protein sequence ID" value="CDF37851.1"/>
    <property type="molecule type" value="Genomic_DNA"/>
</dbReference>
<dbReference type="STRING" id="2769.R7QK49"/>
<dbReference type="SUPFAM" id="SSF52540">
    <property type="entry name" value="P-loop containing nucleoside triphosphate hydrolases"/>
    <property type="match status" value="1"/>
</dbReference>
<dbReference type="PANTHER" id="PTHR24031">
    <property type="entry name" value="RNA HELICASE"/>
    <property type="match status" value="1"/>
</dbReference>
<dbReference type="InterPro" id="IPR044773">
    <property type="entry name" value="DDX18/Has1_DEADc"/>
</dbReference>
<dbReference type="GO" id="GO:0003723">
    <property type="term" value="F:RNA binding"/>
    <property type="evidence" value="ECO:0007669"/>
    <property type="project" value="UniProtKB-UniRule"/>
</dbReference>
<keyword evidence="5 10" id="KW-0694">RNA-binding</keyword>
<dbReference type="Proteomes" id="UP000012073">
    <property type="component" value="Unassembled WGS sequence"/>
</dbReference>
<proteinExistence type="inferred from homology"/>
<dbReference type="PROSITE" id="PS00039">
    <property type="entry name" value="DEAD_ATP_HELICASE"/>
    <property type="match status" value="1"/>
</dbReference>
<feature type="region of interest" description="Disordered" evidence="11">
    <location>
        <begin position="572"/>
        <end position="591"/>
    </location>
</feature>
<dbReference type="PhylomeDB" id="R7QK49"/>
<evidence type="ECO:0000256" key="6">
    <source>
        <dbReference type="ARBA" id="ARBA00024357"/>
    </source>
</evidence>
<dbReference type="GO" id="GO:0016887">
    <property type="term" value="F:ATP hydrolysis activity"/>
    <property type="evidence" value="ECO:0007669"/>
    <property type="project" value="RHEA"/>
</dbReference>
<name>R7QK49_CHOCR</name>
<dbReference type="InterPro" id="IPR014014">
    <property type="entry name" value="RNA_helicase_DEAD_Q_motif"/>
</dbReference>
<evidence type="ECO:0000256" key="9">
    <source>
        <dbReference type="RuleBase" id="RU000492"/>
    </source>
</evidence>
<feature type="short sequence motif" description="Q motif" evidence="8">
    <location>
        <begin position="123"/>
        <end position="151"/>
    </location>
</feature>
<evidence type="ECO:0000256" key="11">
    <source>
        <dbReference type="SAM" id="MobiDB-lite"/>
    </source>
</evidence>
<comment type="domain">
    <text evidence="10">The Q motif is unique to and characteristic of the DEAD box family of RNA helicases and controls ATP binding and hydrolysis.</text>
</comment>
<dbReference type="InterPro" id="IPR027417">
    <property type="entry name" value="P-loop_NTPase"/>
</dbReference>
<keyword evidence="4 9" id="KW-0067">ATP-binding</keyword>